<proteinExistence type="predicted"/>
<keyword evidence="3" id="KW-1185">Reference proteome</keyword>
<feature type="region of interest" description="Disordered" evidence="1">
    <location>
        <begin position="33"/>
        <end position="85"/>
    </location>
</feature>
<evidence type="ECO:0000256" key="1">
    <source>
        <dbReference type="SAM" id="MobiDB-lite"/>
    </source>
</evidence>
<accession>A0ABM7UAA8</accession>
<reference evidence="2 3" key="1">
    <citation type="submission" date="2021-08" db="EMBL/GenBank/DDBJ databases">
        <title>Whole genome sequence of novel Actinomyces species strain MAS-1.</title>
        <authorList>
            <person name="Saito M."/>
            <person name="Kuwahara N."/>
            <person name="Takizawa T."/>
            <person name="Gotouda H."/>
            <person name="Ochiai T."/>
        </authorList>
    </citation>
    <scope>NUCLEOTIDE SEQUENCE [LARGE SCALE GENOMIC DNA]</scope>
    <source>
        <strain evidence="2 3">MAS-1</strain>
    </source>
</reference>
<gene>
    <name evidence="2" type="ORF">MANAM107_11120</name>
</gene>
<evidence type="ECO:0000313" key="2">
    <source>
        <dbReference type="EMBL" id="BDA64278.1"/>
    </source>
</evidence>
<sequence length="85" mass="8696">MARAHRRPIRIRRGTGGLVRFGHGTVLFASGKAAPVGARRPQRGADGGGGALGAAPGPPAVDRRRRRQEPVLAAPQEAAGAEVTA</sequence>
<dbReference type="Proteomes" id="UP000824496">
    <property type="component" value="Chromosome"/>
</dbReference>
<name>A0ABM7UAA8_9ACTO</name>
<dbReference type="EMBL" id="AP025017">
    <property type="protein sequence ID" value="BDA64278.1"/>
    <property type="molecule type" value="Genomic_DNA"/>
</dbReference>
<evidence type="ECO:0000313" key="3">
    <source>
        <dbReference type="Proteomes" id="UP000824496"/>
    </source>
</evidence>
<organism evidence="2 3">
    <name type="scientific">Actinomyces capricornis</name>
    <dbReference type="NCBI Taxonomy" id="2755559"/>
    <lineage>
        <taxon>Bacteria</taxon>
        <taxon>Bacillati</taxon>
        <taxon>Actinomycetota</taxon>
        <taxon>Actinomycetes</taxon>
        <taxon>Actinomycetales</taxon>
        <taxon>Actinomycetaceae</taxon>
        <taxon>Actinomyces</taxon>
    </lineage>
</organism>
<protein>
    <submittedName>
        <fullName evidence="2">Uncharacterized protein</fullName>
    </submittedName>
</protein>